<gene>
    <name evidence="2" type="ORF">ARMSODRAFT_1000797</name>
</gene>
<dbReference type="InterPro" id="IPR036291">
    <property type="entry name" value="NAD(P)-bd_dom_sf"/>
</dbReference>
<protein>
    <submittedName>
        <fullName evidence="2">NAD(P)-binding protein</fullName>
    </submittedName>
</protein>
<name>A0A2H3C9Y8_9AGAR</name>
<sequence length="313" mass="34529">MGGIQSFITQTWPPQPKFSIDQIPDLSGKVVIITGGNTGVGYETAKALLPRNAKVYIASRNAKKAGDAIDKLREDTGKDAIFLPLDLASLKSIRAAAEQFLSKEKELNILFNNAGVMEPNIDELTEEGYDLTIGVNVIGHFYFTKLLLPALLAVSQNTPGTEARIVNTASLASDLADKLDYDTFKDGPIRRKLGSVSMYHQSKFANLLYSTEFSRRYREAGIVCSCVNPGNIATELQRTLQPGVKRFLIRRILYPAPYGALTQLYAGTSLEGADFNGKYLIPWARHGTPNPASQDEQKGKQLWDWLEDQVKDA</sequence>
<keyword evidence="1" id="KW-0560">Oxidoreductase</keyword>
<dbReference type="AlphaFoldDB" id="A0A2H3C9Y8"/>
<dbReference type="EMBL" id="KZ293418">
    <property type="protein sequence ID" value="PBK75138.1"/>
    <property type="molecule type" value="Genomic_DNA"/>
</dbReference>
<evidence type="ECO:0000313" key="2">
    <source>
        <dbReference type="EMBL" id="PBK75138.1"/>
    </source>
</evidence>
<dbReference type="PANTHER" id="PTHR43157">
    <property type="entry name" value="PHOSPHATIDYLINOSITOL-GLYCAN BIOSYNTHESIS CLASS F PROTEIN-RELATED"/>
    <property type="match status" value="1"/>
</dbReference>
<dbReference type="GO" id="GO:0016491">
    <property type="term" value="F:oxidoreductase activity"/>
    <property type="evidence" value="ECO:0007669"/>
    <property type="project" value="UniProtKB-KW"/>
</dbReference>
<dbReference type="Gene3D" id="3.40.50.720">
    <property type="entry name" value="NAD(P)-binding Rossmann-like Domain"/>
    <property type="match status" value="1"/>
</dbReference>
<dbReference type="PANTHER" id="PTHR43157:SF31">
    <property type="entry name" value="PHOSPHATIDYLINOSITOL-GLYCAN BIOSYNTHESIS CLASS F PROTEIN"/>
    <property type="match status" value="1"/>
</dbReference>
<dbReference type="Pfam" id="PF00106">
    <property type="entry name" value="adh_short"/>
    <property type="match status" value="1"/>
</dbReference>
<dbReference type="InterPro" id="IPR002347">
    <property type="entry name" value="SDR_fam"/>
</dbReference>
<reference evidence="3" key="1">
    <citation type="journal article" date="2017" name="Nat. Ecol. Evol.">
        <title>Genome expansion and lineage-specific genetic innovations in the forest pathogenic fungi Armillaria.</title>
        <authorList>
            <person name="Sipos G."/>
            <person name="Prasanna A.N."/>
            <person name="Walter M.C."/>
            <person name="O'Connor E."/>
            <person name="Balint B."/>
            <person name="Krizsan K."/>
            <person name="Kiss B."/>
            <person name="Hess J."/>
            <person name="Varga T."/>
            <person name="Slot J."/>
            <person name="Riley R."/>
            <person name="Boka B."/>
            <person name="Rigling D."/>
            <person name="Barry K."/>
            <person name="Lee J."/>
            <person name="Mihaltcheva S."/>
            <person name="LaButti K."/>
            <person name="Lipzen A."/>
            <person name="Waldron R."/>
            <person name="Moloney N.M."/>
            <person name="Sperisen C."/>
            <person name="Kredics L."/>
            <person name="Vagvoelgyi C."/>
            <person name="Patrignani A."/>
            <person name="Fitzpatrick D."/>
            <person name="Nagy I."/>
            <person name="Doyle S."/>
            <person name="Anderson J.B."/>
            <person name="Grigoriev I.V."/>
            <person name="Gueldener U."/>
            <person name="Muensterkoetter M."/>
            <person name="Nagy L.G."/>
        </authorList>
    </citation>
    <scope>NUCLEOTIDE SEQUENCE [LARGE SCALE GENOMIC DNA]</scope>
    <source>
        <strain evidence="3">28-4</strain>
    </source>
</reference>
<organism evidence="2 3">
    <name type="scientific">Armillaria solidipes</name>
    <dbReference type="NCBI Taxonomy" id="1076256"/>
    <lineage>
        <taxon>Eukaryota</taxon>
        <taxon>Fungi</taxon>
        <taxon>Dikarya</taxon>
        <taxon>Basidiomycota</taxon>
        <taxon>Agaricomycotina</taxon>
        <taxon>Agaricomycetes</taxon>
        <taxon>Agaricomycetidae</taxon>
        <taxon>Agaricales</taxon>
        <taxon>Marasmiineae</taxon>
        <taxon>Physalacriaceae</taxon>
        <taxon>Armillaria</taxon>
    </lineage>
</organism>
<evidence type="ECO:0000256" key="1">
    <source>
        <dbReference type="ARBA" id="ARBA00023002"/>
    </source>
</evidence>
<dbReference type="STRING" id="1076256.A0A2H3C9Y8"/>
<accession>A0A2H3C9Y8</accession>
<proteinExistence type="predicted"/>
<dbReference type="PRINTS" id="PR00081">
    <property type="entry name" value="GDHRDH"/>
</dbReference>
<evidence type="ECO:0000313" key="3">
    <source>
        <dbReference type="Proteomes" id="UP000218334"/>
    </source>
</evidence>
<dbReference type="Proteomes" id="UP000218334">
    <property type="component" value="Unassembled WGS sequence"/>
</dbReference>
<keyword evidence="3" id="KW-1185">Reference proteome</keyword>
<dbReference type="SUPFAM" id="SSF51735">
    <property type="entry name" value="NAD(P)-binding Rossmann-fold domains"/>
    <property type="match status" value="1"/>
</dbReference>